<evidence type="ECO:0000256" key="3">
    <source>
        <dbReference type="RuleBase" id="RU363013"/>
    </source>
</evidence>
<dbReference type="InterPro" id="IPR020861">
    <property type="entry name" value="Triosephosphate_isomerase_AS"/>
</dbReference>
<dbReference type="PANTHER" id="PTHR21139">
    <property type="entry name" value="TRIOSEPHOSPHATE ISOMERASE"/>
    <property type="match status" value="1"/>
</dbReference>
<dbReference type="RefSeq" id="WP_262399490.1">
    <property type="nucleotide sequence ID" value="NZ_JACRTB010000007.1"/>
</dbReference>
<name>A0ABR7NJC6_9FIRM</name>
<gene>
    <name evidence="4" type="ORF">H8717_05780</name>
</gene>
<dbReference type="PROSITE" id="PS51440">
    <property type="entry name" value="TIM_2"/>
    <property type="match status" value="1"/>
</dbReference>
<dbReference type="InterPro" id="IPR035990">
    <property type="entry name" value="TIM_sf"/>
</dbReference>
<accession>A0ABR7NJC6</accession>
<keyword evidence="3" id="KW-0963">Cytoplasm</keyword>
<comment type="pathway">
    <text evidence="3">Carbohydrate degradation; glycolysis; D-glyceraldehyde 3-phosphate from glycerone phosphate: step 1/1.</text>
</comment>
<dbReference type="Proteomes" id="UP000658131">
    <property type="component" value="Unassembled WGS sequence"/>
</dbReference>
<evidence type="ECO:0000256" key="1">
    <source>
        <dbReference type="ARBA" id="ARBA00007422"/>
    </source>
</evidence>
<keyword evidence="3" id="KW-0312">Gluconeogenesis</keyword>
<protein>
    <recommendedName>
        <fullName evidence="3">Triosephosphate isomerase</fullName>
        <ecNumber evidence="3">5.3.1.1</ecNumber>
    </recommendedName>
</protein>
<keyword evidence="5" id="KW-1185">Reference proteome</keyword>
<comment type="catalytic activity">
    <reaction evidence="3">
        <text>D-glyceraldehyde 3-phosphate = dihydroxyacetone phosphate</text>
        <dbReference type="Rhea" id="RHEA:18585"/>
        <dbReference type="ChEBI" id="CHEBI:57642"/>
        <dbReference type="ChEBI" id="CHEBI:59776"/>
        <dbReference type="EC" id="5.3.1.1"/>
    </reaction>
</comment>
<dbReference type="GO" id="GO:0016853">
    <property type="term" value="F:isomerase activity"/>
    <property type="evidence" value="ECO:0007669"/>
    <property type="project" value="UniProtKB-KW"/>
</dbReference>
<dbReference type="CDD" id="cd00311">
    <property type="entry name" value="TIM"/>
    <property type="match status" value="1"/>
</dbReference>
<keyword evidence="3" id="KW-0324">Glycolysis</keyword>
<evidence type="ECO:0000313" key="5">
    <source>
        <dbReference type="Proteomes" id="UP000658131"/>
    </source>
</evidence>
<proteinExistence type="inferred from homology"/>
<sequence length="269" mass="29276">MKLPRLFFGTNLKMYQTASETAAFLGELAQLTADLREEPIIRFVIPSFPSLPAAGAVERNGIRLGAQNMHWENAGQYTGEVSPLMLRDLGCIDLVEIGHSERRQLFGETSQQCNQKVLSALANGFTALLCVGETAAEKYYSISDETLAIQLKVGLADVSPAEIAAGRVWIAYEPVWAIGVNGKPAPPAYVQERHQRLRLLLRELYPGQCCSVPLLYGGSVNSENASAYIGLEDVDGLFVGRAAWNAPAFDALLRQVYAVWKEKGGSGPC</sequence>
<comment type="caution">
    <text evidence="4">The sequence shown here is derived from an EMBL/GenBank/DDBJ whole genome shotgun (WGS) entry which is preliminary data.</text>
</comment>
<comment type="subunit">
    <text evidence="3">Homodimer.</text>
</comment>
<dbReference type="PROSITE" id="PS00171">
    <property type="entry name" value="TIM_1"/>
    <property type="match status" value="1"/>
</dbReference>
<dbReference type="Pfam" id="PF00121">
    <property type="entry name" value="TIM"/>
    <property type="match status" value="1"/>
</dbReference>
<comment type="subcellular location">
    <subcellularLocation>
        <location evidence="3">Cytoplasm</location>
    </subcellularLocation>
</comment>
<dbReference type="InterPro" id="IPR013785">
    <property type="entry name" value="Aldolase_TIM"/>
</dbReference>
<comment type="similarity">
    <text evidence="1 3">Belongs to the triosephosphate isomerase family.</text>
</comment>
<reference evidence="4 5" key="1">
    <citation type="submission" date="2020-08" db="EMBL/GenBank/DDBJ databases">
        <title>Genome public.</title>
        <authorList>
            <person name="Liu C."/>
            <person name="Sun Q."/>
        </authorList>
    </citation>
    <scope>NUCLEOTIDE SEQUENCE [LARGE SCALE GENOMIC DNA]</scope>
    <source>
        <strain evidence="4 5">BX1</strain>
    </source>
</reference>
<evidence type="ECO:0000256" key="2">
    <source>
        <dbReference type="ARBA" id="ARBA00023235"/>
    </source>
</evidence>
<dbReference type="EC" id="5.3.1.1" evidence="3"/>
<keyword evidence="2 3" id="KW-0413">Isomerase</keyword>
<evidence type="ECO:0000313" key="4">
    <source>
        <dbReference type="EMBL" id="MBC8575922.1"/>
    </source>
</evidence>
<dbReference type="InterPro" id="IPR000652">
    <property type="entry name" value="Triosephosphate_isomerase"/>
</dbReference>
<dbReference type="PANTHER" id="PTHR21139:SF42">
    <property type="entry name" value="TRIOSEPHOSPHATE ISOMERASE"/>
    <property type="match status" value="1"/>
</dbReference>
<dbReference type="SUPFAM" id="SSF51351">
    <property type="entry name" value="Triosephosphate isomerase (TIM)"/>
    <property type="match status" value="1"/>
</dbReference>
<organism evidence="4 5">
    <name type="scientific">Yanshouia hominis</name>
    <dbReference type="NCBI Taxonomy" id="2763673"/>
    <lineage>
        <taxon>Bacteria</taxon>
        <taxon>Bacillati</taxon>
        <taxon>Bacillota</taxon>
        <taxon>Clostridia</taxon>
        <taxon>Eubacteriales</taxon>
        <taxon>Oscillospiraceae</taxon>
        <taxon>Yanshouia</taxon>
    </lineage>
</organism>
<dbReference type="EMBL" id="JACRTB010000007">
    <property type="protein sequence ID" value="MBC8575922.1"/>
    <property type="molecule type" value="Genomic_DNA"/>
</dbReference>
<comment type="pathway">
    <text evidence="3">Carbohydrate biosynthesis; gluconeogenesis.</text>
</comment>
<dbReference type="Gene3D" id="3.20.20.70">
    <property type="entry name" value="Aldolase class I"/>
    <property type="match status" value="1"/>
</dbReference>